<dbReference type="Gene3D" id="3.10.450.50">
    <property type="match status" value="1"/>
</dbReference>
<dbReference type="SUPFAM" id="SSF54427">
    <property type="entry name" value="NTF2-like"/>
    <property type="match status" value="1"/>
</dbReference>
<evidence type="ECO:0000259" key="2">
    <source>
        <dbReference type="Pfam" id="PF14534"/>
    </source>
</evidence>
<reference evidence="3" key="2">
    <citation type="submission" date="2023-01" db="EMBL/GenBank/DDBJ databases">
        <title>Draft genome sequence of Algimonas ampicilliniresistens strain NBRC 108219.</title>
        <authorList>
            <person name="Sun Q."/>
            <person name="Mori K."/>
        </authorList>
    </citation>
    <scope>NUCLEOTIDE SEQUENCE</scope>
    <source>
        <strain evidence="3">NBRC 108219</strain>
    </source>
</reference>
<feature type="domain" description="DUF4440" evidence="2">
    <location>
        <begin position="34"/>
        <end position="142"/>
    </location>
</feature>
<gene>
    <name evidence="3" type="ORF">GCM10007853_07130</name>
</gene>
<evidence type="ECO:0000313" key="3">
    <source>
        <dbReference type="EMBL" id="GLQ22839.1"/>
    </source>
</evidence>
<dbReference type="EMBL" id="BSNK01000001">
    <property type="protein sequence ID" value="GLQ22839.1"/>
    <property type="molecule type" value="Genomic_DNA"/>
</dbReference>
<evidence type="ECO:0000256" key="1">
    <source>
        <dbReference type="SAM" id="SignalP"/>
    </source>
</evidence>
<comment type="caution">
    <text evidence="3">The sequence shown here is derived from an EMBL/GenBank/DDBJ whole genome shotgun (WGS) entry which is preliminary data.</text>
</comment>
<accession>A0ABQ5V785</accession>
<dbReference type="InterPro" id="IPR027843">
    <property type="entry name" value="DUF4440"/>
</dbReference>
<dbReference type="RefSeq" id="WP_284387626.1">
    <property type="nucleotide sequence ID" value="NZ_BSNK01000001.1"/>
</dbReference>
<evidence type="ECO:0000313" key="4">
    <source>
        <dbReference type="Proteomes" id="UP001161391"/>
    </source>
</evidence>
<feature type="signal peptide" evidence="1">
    <location>
        <begin position="1"/>
        <end position="17"/>
    </location>
</feature>
<feature type="chain" id="PRO_5045752347" description="DUF4440 domain-containing protein" evidence="1">
    <location>
        <begin position="18"/>
        <end position="168"/>
    </location>
</feature>
<organism evidence="3 4">
    <name type="scientific">Algimonas ampicilliniresistens</name>
    <dbReference type="NCBI Taxonomy" id="1298735"/>
    <lineage>
        <taxon>Bacteria</taxon>
        <taxon>Pseudomonadati</taxon>
        <taxon>Pseudomonadota</taxon>
        <taxon>Alphaproteobacteria</taxon>
        <taxon>Maricaulales</taxon>
        <taxon>Robiginitomaculaceae</taxon>
        <taxon>Algimonas</taxon>
    </lineage>
</organism>
<keyword evidence="1" id="KW-0732">Signal</keyword>
<reference evidence="3" key="1">
    <citation type="journal article" date="2014" name="Int. J. Syst. Evol. Microbiol.">
        <title>Complete genome of a new Firmicutes species belonging to the dominant human colonic microbiota ('Ruminococcus bicirculans') reveals two chromosomes and a selective capacity to utilize plant glucans.</title>
        <authorList>
            <consortium name="NISC Comparative Sequencing Program"/>
            <person name="Wegmann U."/>
            <person name="Louis P."/>
            <person name="Goesmann A."/>
            <person name="Henrissat B."/>
            <person name="Duncan S.H."/>
            <person name="Flint H.J."/>
        </authorList>
    </citation>
    <scope>NUCLEOTIDE SEQUENCE</scope>
    <source>
        <strain evidence="3">NBRC 108219</strain>
    </source>
</reference>
<proteinExistence type="predicted"/>
<dbReference type="PROSITE" id="PS51257">
    <property type="entry name" value="PROKAR_LIPOPROTEIN"/>
    <property type="match status" value="1"/>
</dbReference>
<dbReference type="Pfam" id="PF14534">
    <property type="entry name" value="DUF4440"/>
    <property type="match status" value="1"/>
</dbReference>
<name>A0ABQ5V785_9PROT</name>
<protein>
    <recommendedName>
        <fullName evidence="2">DUF4440 domain-containing protein</fullName>
    </recommendedName>
</protein>
<keyword evidence="4" id="KW-1185">Reference proteome</keyword>
<dbReference type="Proteomes" id="UP001161391">
    <property type="component" value="Unassembled WGS sequence"/>
</dbReference>
<sequence>MKSVIFPSIVLIAASLAGCQNDSSTFTSADRANIEAASKVWVETYNRNDWEVLSELFTTDAVMMPPNGPIVTGREAIAAWEADNETGFRIGFEIDAIEGSGIMAYVRGRSCVFIPDGAGGYGVDVGKFLEVRRRQSDGTWLIEADSFNSDLGIGSALLDSCPLNLSDE</sequence>
<dbReference type="InterPro" id="IPR032710">
    <property type="entry name" value="NTF2-like_dom_sf"/>
</dbReference>